<evidence type="ECO:0000256" key="1">
    <source>
        <dbReference type="SAM" id="MobiDB-lite"/>
    </source>
</evidence>
<keyword evidence="3" id="KW-1185">Reference proteome</keyword>
<feature type="region of interest" description="Disordered" evidence="1">
    <location>
        <begin position="60"/>
        <end position="87"/>
    </location>
</feature>
<dbReference type="Proteomes" id="UP000801492">
    <property type="component" value="Unassembled WGS sequence"/>
</dbReference>
<dbReference type="AlphaFoldDB" id="A0A8K0DA93"/>
<reference evidence="2" key="1">
    <citation type="submission" date="2019-08" db="EMBL/GenBank/DDBJ databases">
        <title>The genome of the North American firefly Photinus pyralis.</title>
        <authorList>
            <consortium name="Photinus pyralis genome working group"/>
            <person name="Fallon T.R."/>
            <person name="Sander Lower S.E."/>
            <person name="Weng J.-K."/>
        </authorList>
    </citation>
    <scope>NUCLEOTIDE SEQUENCE</scope>
    <source>
        <strain evidence="2">TRF0915ILg1</strain>
        <tissue evidence="2">Whole body</tissue>
    </source>
</reference>
<proteinExistence type="predicted"/>
<dbReference type="OrthoDB" id="6748281at2759"/>
<protein>
    <submittedName>
        <fullName evidence="2">Uncharacterized protein</fullName>
    </submittedName>
</protein>
<sequence>MNTLRAITGTYRADRVRNEHIREQCKITDIARFAKQRRNNWNEHVSKANDDRLIKIARDKIPQGKRNARRPRKRWMESWQSSSIDTP</sequence>
<comment type="caution">
    <text evidence="2">The sequence shown here is derived from an EMBL/GenBank/DDBJ whole genome shotgun (WGS) entry which is preliminary data.</text>
</comment>
<accession>A0A8K0DA93</accession>
<gene>
    <name evidence="2" type="ORF">ILUMI_06304</name>
</gene>
<dbReference type="EMBL" id="VTPC01002562">
    <property type="protein sequence ID" value="KAF2899882.1"/>
    <property type="molecule type" value="Genomic_DNA"/>
</dbReference>
<organism evidence="2 3">
    <name type="scientific">Ignelater luminosus</name>
    <name type="common">Cucubano</name>
    <name type="synonym">Pyrophorus luminosus</name>
    <dbReference type="NCBI Taxonomy" id="2038154"/>
    <lineage>
        <taxon>Eukaryota</taxon>
        <taxon>Metazoa</taxon>
        <taxon>Ecdysozoa</taxon>
        <taxon>Arthropoda</taxon>
        <taxon>Hexapoda</taxon>
        <taxon>Insecta</taxon>
        <taxon>Pterygota</taxon>
        <taxon>Neoptera</taxon>
        <taxon>Endopterygota</taxon>
        <taxon>Coleoptera</taxon>
        <taxon>Polyphaga</taxon>
        <taxon>Elateriformia</taxon>
        <taxon>Elateroidea</taxon>
        <taxon>Elateridae</taxon>
        <taxon>Agrypninae</taxon>
        <taxon>Pyrophorini</taxon>
        <taxon>Ignelater</taxon>
    </lineage>
</organism>
<evidence type="ECO:0000313" key="2">
    <source>
        <dbReference type="EMBL" id="KAF2899882.1"/>
    </source>
</evidence>
<evidence type="ECO:0000313" key="3">
    <source>
        <dbReference type="Proteomes" id="UP000801492"/>
    </source>
</evidence>
<name>A0A8K0DA93_IGNLU</name>
<feature type="compositionally biased region" description="Polar residues" evidence="1">
    <location>
        <begin position="78"/>
        <end position="87"/>
    </location>
</feature>